<dbReference type="SUPFAM" id="SSF46689">
    <property type="entry name" value="Homeodomain-like"/>
    <property type="match status" value="1"/>
</dbReference>
<evidence type="ECO:0000313" key="1">
    <source>
        <dbReference type="EMBL" id="KKO20216.1"/>
    </source>
</evidence>
<dbReference type="AlphaFoldDB" id="A0A0M2UZ17"/>
<protein>
    <recommendedName>
        <fullName evidence="3">DUF433 domain-containing protein</fullName>
    </recommendedName>
</protein>
<evidence type="ECO:0000313" key="2">
    <source>
        <dbReference type="Proteomes" id="UP000034954"/>
    </source>
</evidence>
<sequence>MDPKISGGQPVIRDTRIKVLDIAIRYELMGMSADSIIDEYPHLRLEQVHDALSYYYGHKDMFDRKFREDQSLLKQLKKQYPSKLEVKLKEMDYVVWKEGRYYGL</sequence>
<dbReference type="Gene3D" id="1.10.10.10">
    <property type="entry name" value="Winged helix-like DNA-binding domain superfamily/Winged helix DNA-binding domain"/>
    <property type="match status" value="1"/>
</dbReference>
<dbReference type="PANTHER" id="PTHR34849">
    <property type="entry name" value="SSL5025 PROTEIN"/>
    <property type="match status" value="1"/>
</dbReference>
<name>A0A0M2UZ17_9BACT</name>
<dbReference type="EMBL" id="LAQJ01000121">
    <property type="protein sequence ID" value="KKO20216.1"/>
    <property type="molecule type" value="Genomic_DNA"/>
</dbReference>
<dbReference type="InterPro" id="IPR036388">
    <property type="entry name" value="WH-like_DNA-bd_sf"/>
</dbReference>
<keyword evidence="2" id="KW-1185">Reference proteome</keyword>
<organism evidence="1 2">
    <name type="scientific">Candidatus Brocadia fulgida</name>
    <dbReference type="NCBI Taxonomy" id="380242"/>
    <lineage>
        <taxon>Bacteria</taxon>
        <taxon>Pseudomonadati</taxon>
        <taxon>Planctomycetota</taxon>
        <taxon>Candidatus Brocadiia</taxon>
        <taxon>Candidatus Brocadiales</taxon>
        <taxon>Candidatus Brocadiaceae</taxon>
        <taxon>Candidatus Brocadia</taxon>
    </lineage>
</organism>
<proteinExistence type="predicted"/>
<gene>
    <name evidence="1" type="ORF">BROFUL_01066</name>
</gene>
<comment type="caution">
    <text evidence="1">The sequence shown here is derived from an EMBL/GenBank/DDBJ whole genome shotgun (WGS) entry which is preliminary data.</text>
</comment>
<dbReference type="Pfam" id="PF04255">
    <property type="entry name" value="DUF433"/>
    <property type="match status" value="1"/>
</dbReference>
<dbReference type="Proteomes" id="UP000034954">
    <property type="component" value="Unassembled WGS sequence"/>
</dbReference>
<dbReference type="PANTHER" id="PTHR34849:SF1">
    <property type="entry name" value="SLR0770 PROTEIN"/>
    <property type="match status" value="1"/>
</dbReference>
<accession>A0A0M2UZ17</accession>
<dbReference type="InterPro" id="IPR009057">
    <property type="entry name" value="Homeodomain-like_sf"/>
</dbReference>
<reference evidence="1 2" key="1">
    <citation type="journal article" date="2013" name="BMC Microbiol.">
        <title>Identification of the type II cytochrome c maturation pathway in anammox bacteria by comparative genomics.</title>
        <authorList>
            <person name="Ferousi C."/>
            <person name="Speth D.R."/>
            <person name="Reimann J."/>
            <person name="Op den Camp H.J."/>
            <person name="Allen J.W."/>
            <person name="Keltjens J.T."/>
            <person name="Jetten M.S."/>
        </authorList>
    </citation>
    <scope>NUCLEOTIDE SEQUENCE [LARGE SCALE GENOMIC DNA]</scope>
    <source>
        <strain evidence="1">RU1</strain>
    </source>
</reference>
<dbReference type="InterPro" id="IPR007367">
    <property type="entry name" value="DUF433"/>
</dbReference>
<evidence type="ECO:0008006" key="3">
    <source>
        <dbReference type="Google" id="ProtNLM"/>
    </source>
</evidence>